<dbReference type="EMBL" id="BARU01003748">
    <property type="protein sequence ID" value="GAH26978.1"/>
    <property type="molecule type" value="Genomic_DNA"/>
</dbReference>
<comment type="caution">
    <text evidence="1">The sequence shown here is derived from an EMBL/GenBank/DDBJ whole genome shotgun (WGS) entry which is preliminary data.</text>
</comment>
<gene>
    <name evidence="1" type="ORF">S03H2_07911</name>
</gene>
<reference evidence="1" key="1">
    <citation type="journal article" date="2014" name="Front. Microbiol.">
        <title>High frequency of phylogenetically diverse reductive dehalogenase-homologous genes in deep subseafloor sedimentary metagenomes.</title>
        <authorList>
            <person name="Kawai M."/>
            <person name="Futagami T."/>
            <person name="Toyoda A."/>
            <person name="Takaki Y."/>
            <person name="Nishi S."/>
            <person name="Hori S."/>
            <person name="Arai W."/>
            <person name="Tsubouchi T."/>
            <person name="Morono Y."/>
            <person name="Uchiyama I."/>
            <person name="Ito T."/>
            <person name="Fujiyama A."/>
            <person name="Inagaki F."/>
            <person name="Takami H."/>
        </authorList>
    </citation>
    <scope>NUCLEOTIDE SEQUENCE</scope>
    <source>
        <strain evidence="1">Expedition CK06-06</strain>
    </source>
</reference>
<organism evidence="1">
    <name type="scientific">marine sediment metagenome</name>
    <dbReference type="NCBI Taxonomy" id="412755"/>
    <lineage>
        <taxon>unclassified sequences</taxon>
        <taxon>metagenomes</taxon>
        <taxon>ecological metagenomes</taxon>
    </lineage>
</organism>
<dbReference type="AlphaFoldDB" id="X1G1U7"/>
<feature type="non-terminal residue" evidence="1">
    <location>
        <position position="1"/>
    </location>
</feature>
<sequence length="34" mass="4078">SRLNAYKRIDIAIEAFNKLILPLRIVGERPYRMF</sequence>
<name>X1G1U7_9ZZZZ</name>
<proteinExistence type="predicted"/>
<evidence type="ECO:0000313" key="1">
    <source>
        <dbReference type="EMBL" id="GAH26978.1"/>
    </source>
</evidence>
<accession>X1G1U7</accession>
<protein>
    <submittedName>
        <fullName evidence="1">Uncharacterized protein</fullName>
    </submittedName>
</protein>